<dbReference type="Proteomes" id="UP000796761">
    <property type="component" value="Unassembled WGS sequence"/>
</dbReference>
<organism evidence="1 2">
    <name type="scientific">Zosterops borbonicus</name>
    <dbReference type="NCBI Taxonomy" id="364589"/>
    <lineage>
        <taxon>Eukaryota</taxon>
        <taxon>Metazoa</taxon>
        <taxon>Chordata</taxon>
        <taxon>Craniata</taxon>
        <taxon>Vertebrata</taxon>
        <taxon>Euteleostomi</taxon>
        <taxon>Archelosauria</taxon>
        <taxon>Archosauria</taxon>
        <taxon>Dinosauria</taxon>
        <taxon>Saurischia</taxon>
        <taxon>Theropoda</taxon>
        <taxon>Coelurosauria</taxon>
        <taxon>Aves</taxon>
        <taxon>Neognathae</taxon>
        <taxon>Neoaves</taxon>
        <taxon>Telluraves</taxon>
        <taxon>Australaves</taxon>
        <taxon>Passeriformes</taxon>
        <taxon>Sylvioidea</taxon>
        <taxon>Zosteropidae</taxon>
        <taxon>Zosterops</taxon>
    </lineage>
</organism>
<dbReference type="AlphaFoldDB" id="A0A8K1FZC4"/>
<keyword evidence="2" id="KW-1185">Reference proteome</keyword>
<comment type="caution">
    <text evidence="1">The sequence shown here is derived from an EMBL/GenBank/DDBJ whole genome shotgun (WGS) entry which is preliminary data.</text>
</comment>
<sequence>MRTSDTVPQTTGNRSTDWTVIAVDLSNISQDLTVYHMGMDKKTYLSLNPVMNSIQIVTLLMLNGLATAWIIPQLCQNVWVTLAQTLQQENICLSTAAAKNPMSTCLVGIPSQAGEFPADLETHRSNEIPESHTPQPHKDHHQQAVVIVNPLEE</sequence>
<proteinExistence type="predicted"/>
<reference evidence="1" key="1">
    <citation type="submission" date="2019-04" db="EMBL/GenBank/DDBJ databases">
        <title>Genome assembly of Zosterops borbonicus 15179.</title>
        <authorList>
            <person name="Leroy T."/>
            <person name="Anselmetti Y."/>
            <person name="Tilak M.-K."/>
            <person name="Nabholz B."/>
        </authorList>
    </citation>
    <scope>NUCLEOTIDE SEQUENCE</scope>
    <source>
        <strain evidence="1">HGM_15179</strain>
        <tissue evidence="1">Muscle</tissue>
    </source>
</reference>
<evidence type="ECO:0000313" key="2">
    <source>
        <dbReference type="Proteomes" id="UP000796761"/>
    </source>
</evidence>
<evidence type="ECO:0000313" key="1">
    <source>
        <dbReference type="EMBL" id="TRZ08827.1"/>
    </source>
</evidence>
<dbReference type="OrthoDB" id="10504928at2759"/>
<protein>
    <submittedName>
        <fullName evidence="1">Uncharacterized protein</fullName>
    </submittedName>
</protein>
<accession>A0A8K1FZC4</accession>
<dbReference type="EMBL" id="SWJQ01001233">
    <property type="protein sequence ID" value="TRZ08827.1"/>
    <property type="molecule type" value="Genomic_DNA"/>
</dbReference>
<gene>
    <name evidence="1" type="ORF">HGM15179_018267</name>
</gene>
<name>A0A8K1FZC4_9PASS</name>